<organism evidence="4 5">
    <name type="scientific">Streptomyces dysideae</name>
    <dbReference type="NCBI Taxonomy" id="909626"/>
    <lineage>
        <taxon>Bacteria</taxon>
        <taxon>Bacillati</taxon>
        <taxon>Actinomycetota</taxon>
        <taxon>Actinomycetes</taxon>
        <taxon>Kitasatosporales</taxon>
        <taxon>Streptomycetaceae</taxon>
        <taxon>Streptomyces</taxon>
    </lineage>
</organism>
<dbReference type="InterPro" id="IPR022479">
    <property type="entry name" value="PqqD_bac"/>
</dbReference>
<accession>A0A101UYM4</accession>
<proteinExistence type="predicted"/>
<dbReference type="Pfam" id="PF05402">
    <property type="entry name" value="PqqD"/>
    <property type="match status" value="1"/>
</dbReference>
<dbReference type="AlphaFoldDB" id="A0A101UYM4"/>
<keyword evidence="5" id="KW-1185">Reference proteome</keyword>
<dbReference type="NCBIfam" id="TIGR03859">
    <property type="entry name" value="PQQ_PqqD"/>
    <property type="match status" value="1"/>
</dbReference>
<dbReference type="UniPathway" id="UPA00539"/>
<comment type="caution">
    <text evidence="4">The sequence shown here is derived from an EMBL/GenBank/DDBJ whole genome shotgun (WGS) entry which is preliminary data.</text>
</comment>
<keyword evidence="3" id="KW-0884">PQQ biosynthesis</keyword>
<dbReference type="STRING" id="909626.AQJ91_19885"/>
<reference evidence="4 5" key="1">
    <citation type="submission" date="2015-10" db="EMBL/GenBank/DDBJ databases">
        <title>Draft genome sequence of Streptomyces sp. RV15, isolated from a marine sponge.</title>
        <authorList>
            <person name="Ruckert C."/>
            <person name="Abdelmohsen U.R."/>
            <person name="Winkler A."/>
            <person name="Hentschel U."/>
            <person name="Kalinowski J."/>
            <person name="Kampfer P."/>
            <person name="Glaeser S."/>
        </authorList>
    </citation>
    <scope>NUCLEOTIDE SEQUENCE [LARGE SCALE GENOMIC DNA]</scope>
    <source>
        <strain evidence="4 5">RV15</strain>
    </source>
</reference>
<gene>
    <name evidence="4" type="ORF">AQJ91_19885</name>
</gene>
<dbReference type="EMBL" id="LMXB01000053">
    <property type="protein sequence ID" value="KUO19243.1"/>
    <property type="molecule type" value="Genomic_DNA"/>
</dbReference>
<dbReference type="Gene3D" id="1.10.10.1150">
    <property type="entry name" value="Coenzyme PQQ synthesis protein D (PqqD)"/>
    <property type="match status" value="1"/>
</dbReference>
<dbReference type="InterPro" id="IPR041881">
    <property type="entry name" value="PqqD_sf"/>
</dbReference>
<dbReference type="Proteomes" id="UP000053260">
    <property type="component" value="Unassembled WGS sequence"/>
</dbReference>
<evidence type="ECO:0000313" key="5">
    <source>
        <dbReference type="Proteomes" id="UP000053260"/>
    </source>
</evidence>
<comment type="pathway">
    <text evidence="1">Cofactor biosynthesis; pyrroloquinoline quinone biosynthesis.</text>
</comment>
<sequence length="108" mass="11721">MCCGACWTPSSGPMRTVSDTDRPRLAPHARMAFDPARERHVLLAPEAVAVLGGSGSAVLGLCDGERTVAEIVAELHRRYDHVSDDEVRLFLARLAAKRYVEVSDGSDE</sequence>
<protein>
    <submittedName>
        <fullName evidence="4">Coenzyme PQQ biosynthesis protein PqqD</fullName>
    </submittedName>
</protein>
<dbReference type="GO" id="GO:0018189">
    <property type="term" value="P:pyrroloquinoline quinone biosynthetic process"/>
    <property type="evidence" value="ECO:0007669"/>
    <property type="project" value="UniProtKB-UniPathway"/>
</dbReference>
<evidence type="ECO:0000313" key="4">
    <source>
        <dbReference type="EMBL" id="KUO19243.1"/>
    </source>
</evidence>
<evidence type="ECO:0000256" key="2">
    <source>
        <dbReference type="ARBA" id="ARBA00011741"/>
    </source>
</evidence>
<name>A0A101UYM4_9ACTN</name>
<evidence type="ECO:0000256" key="3">
    <source>
        <dbReference type="ARBA" id="ARBA00022905"/>
    </source>
</evidence>
<evidence type="ECO:0000256" key="1">
    <source>
        <dbReference type="ARBA" id="ARBA00004886"/>
    </source>
</evidence>
<comment type="subunit">
    <text evidence="2">Monomer. Interacts with PqqE.</text>
</comment>
<dbReference type="GO" id="GO:0048038">
    <property type="term" value="F:quinone binding"/>
    <property type="evidence" value="ECO:0007669"/>
    <property type="project" value="InterPro"/>
</dbReference>
<dbReference type="InterPro" id="IPR008792">
    <property type="entry name" value="PQQD"/>
</dbReference>